<sequence>MTSGLPTIANNLTPEEISSLTIPGWYATAAYCSPEQITSWTCGAACRNLLRPTSVVIGGNGEYTPRYFISNSNTTITIAISGTNVSSPKSYAIDLDFPKTQVDVAVFPGADGAEVHQGFYSAFQRIALVVGPLVQGAVTGGGVDNVIVTGHSLGGALSQLMATYLQKILPQINVTTITFASPRVGNQAWANYVDTTEIGNNSRHIINYADDVPHVPPRDWGFVRPSGEIWIMRDGKTYRSCVGQEDPDCADSLNSFVGELELVDSFLDDFDTPQHRGPYAGVL</sequence>
<protein>
    <recommendedName>
        <fullName evidence="5">Fungal lipase-type domain-containing protein</fullName>
    </recommendedName>
</protein>
<dbReference type="InterPro" id="IPR051218">
    <property type="entry name" value="Sec_MonoDiacylglyc_Lipase"/>
</dbReference>
<dbReference type="VEuPathDB" id="FungiDB:TREMEDRAFT_64900"/>
<dbReference type="CDD" id="cd00519">
    <property type="entry name" value="Lipase_3"/>
    <property type="match status" value="1"/>
</dbReference>
<comment type="similarity">
    <text evidence="2">Belongs to the AB hydrolase superfamily. Lipase family. Class 3 subfamily.</text>
</comment>
<keyword evidence="1" id="KW-1015">Disulfide bond</keyword>
<dbReference type="PANTHER" id="PTHR45856">
    <property type="entry name" value="ALPHA/BETA-HYDROLASES SUPERFAMILY PROTEIN"/>
    <property type="match status" value="1"/>
</dbReference>
<dbReference type="GO" id="GO:0006629">
    <property type="term" value="P:lipid metabolic process"/>
    <property type="evidence" value="ECO:0007669"/>
    <property type="project" value="InterPro"/>
</dbReference>
<keyword evidence="7" id="KW-1185">Reference proteome</keyword>
<dbReference type="AlphaFoldDB" id="A0A4Q1BA11"/>
<dbReference type="InParanoid" id="A0A4Q1BA11"/>
<evidence type="ECO:0000256" key="2">
    <source>
        <dbReference type="ARBA" id="ARBA00043996"/>
    </source>
</evidence>
<comment type="catalytic activity">
    <reaction evidence="4">
        <text>a monoacylglycerol + H2O = glycerol + a fatty acid + H(+)</text>
        <dbReference type="Rhea" id="RHEA:15245"/>
        <dbReference type="ChEBI" id="CHEBI:15377"/>
        <dbReference type="ChEBI" id="CHEBI:15378"/>
        <dbReference type="ChEBI" id="CHEBI:17408"/>
        <dbReference type="ChEBI" id="CHEBI:17754"/>
        <dbReference type="ChEBI" id="CHEBI:28868"/>
    </reaction>
</comment>
<dbReference type="Pfam" id="PF01764">
    <property type="entry name" value="Lipase_3"/>
    <property type="match status" value="1"/>
</dbReference>
<name>A0A4Q1BA11_TREME</name>
<dbReference type="SUPFAM" id="SSF53474">
    <property type="entry name" value="alpha/beta-Hydrolases"/>
    <property type="match status" value="1"/>
</dbReference>
<accession>A0A4Q1BA11</accession>
<evidence type="ECO:0000259" key="5">
    <source>
        <dbReference type="Pfam" id="PF01764"/>
    </source>
</evidence>
<dbReference type="InterPro" id="IPR002921">
    <property type="entry name" value="Fungal_lipase-type"/>
</dbReference>
<organism evidence="6 7">
    <name type="scientific">Tremella mesenterica</name>
    <name type="common">Jelly fungus</name>
    <dbReference type="NCBI Taxonomy" id="5217"/>
    <lineage>
        <taxon>Eukaryota</taxon>
        <taxon>Fungi</taxon>
        <taxon>Dikarya</taxon>
        <taxon>Basidiomycota</taxon>
        <taxon>Agaricomycotina</taxon>
        <taxon>Tremellomycetes</taxon>
        <taxon>Tremellales</taxon>
        <taxon>Tremellaceae</taxon>
        <taxon>Tremella</taxon>
    </lineage>
</organism>
<proteinExistence type="inferred from homology"/>
<evidence type="ECO:0000256" key="3">
    <source>
        <dbReference type="ARBA" id="ARBA00047591"/>
    </source>
</evidence>
<dbReference type="OrthoDB" id="426718at2759"/>
<evidence type="ECO:0000256" key="1">
    <source>
        <dbReference type="ARBA" id="ARBA00023157"/>
    </source>
</evidence>
<evidence type="ECO:0000313" key="7">
    <source>
        <dbReference type="Proteomes" id="UP000289152"/>
    </source>
</evidence>
<comment type="caution">
    <text evidence="6">The sequence shown here is derived from an EMBL/GenBank/DDBJ whole genome shotgun (WGS) entry which is preliminary data.</text>
</comment>
<comment type="catalytic activity">
    <reaction evidence="3">
        <text>a diacylglycerol + H2O = a monoacylglycerol + a fatty acid + H(+)</text>
        <dbReference type="Rhea" id="RHEA:32731"/>
        <dbReference type="ChEBI" id="CHEBI:15377"/>
        <dbReference type="ChEBI" id="CHEBI:15378"/>
        <dbReference type="ChEBI" id="CHEBI:17408"/>
        <dbReference type="ChEBI" id="CHEBI:18035"/>
        <dbReference type="ChEBI" id="CHEBI:28868"/>
    </reaction>
</comment>
<evidence type="ECO:0000256" key="4">
    <source>
        <dbReference type="ARBA" id="ARBA00048461"/>
    </source>
</evidence>
<dbReference type="Proteomes" id="UP000289152">
    <property type="component" value="Unassembled WGS sequence"/>
</dbReference>
<gene>
    <name evidence="6" type="ORF">M231_07132</name>
</gene>
<feature type="domain" description="Fungal lipase-type" evidence="5">
    <location>
        <begin position="78"/>
        <end position="218"/>
    </location>
</feature>
<evidence type="ECO:0000313" key="6">
    <source>
        <dbReference type="EMBL" id="RXK35602.1"/>
    </source>
</evidence>
<dbReference type="Gene3D" id="3.40.50.1820">
    <property type="entry name" value="alpha/beta hydrolase"/>
    <property type="match status" value="1"/>
</dbReference>
<dbReference type="InterPro" id="IPR029058">
    <property type="entry name" value="AB_hydrolase_fold"/>
</dbReference>
<dbReference type="PANTHER" id="PTHR45856:SF11">
    <property type="entry name" value="FUNGAL LIPASE-LIKE DOMAIN-CONTAINING PROTEIN"/>
    <property type="match status" value="1"/>
</dbReference>
<reference evidence="6 7" key="1">
    <citation type="submission" date="2016-06" db="EMBL/GenBank/DDBJ databases">
        <title>Evolution of pathogenesis and genome organization in the Tremellales.</title>
        <authorList>
            <person name="Cuomo C."/>
            <person name="Litvintseva A."/>
            <person name="Heitman J."/>
            <person name="Chen Y."/>
            <person name="Sun S."/>
            <person name="Springer D."/>
            <person name="Dromer F."/>
            <person name="Young S."/>
            <person name="Zeng Q."/>
            <person name="Chapman S."/>
            <person name="Gujja S."/>
            <person name="Saif S."/>
            <person name="Birren B."/>
        </authorList>
    </citation>
    <scope>NUCLEOTIDE SEQUENCE [LARGE SCALE GENOMIC DNA]</scope>
    <source>
        <strain evidence="6 7">ATCC 28783</strain>
    </source>
</reference>
<dbReference type="EMBL" id="SDIL01000129">
    <property type="protein sequence ID" value="RXK35602.1"/>
    <property type="molecule type" value="Genomic_DNA"/>
</dbReference>